<gene>
    <name evidence="9" type="ORF">SAMN05661091_1204</name>
</gene>
<dbReference type="SUPFAM" id="SSF161098">
    <property type="entry name" value="MetI-like"/>
    <property type="match status" value="1"/>
</dbReference>
<evidence type="ECO:0000256" key="2">
    <source>
        <dbReference type="ARBA" id="ARBA00022448"/>
    </source>
</evidence>
<evidence type="ECO:0000313" key="9">
    <source>
        <dbReference type="EMBL" id="SMF75445.1"/>
    </source>
</evidence>
<dbReference type="PANTHER" id="PTHR43744">
    <property type="entry name" value="ABC TRANSPORTER PERMEASE PROTEIN MG189-RELATED-RELATED"/>
    <property type="match status" value="1"/>
</dbReference>
<evidence type="ECO:0000256" key="3">
    <source>
        <dbReference type="ARBA" id="ARBA00022475"/>
    </source>
</evidence>
<evidence type="ECO:0000256" key="1">
    <source>
        <dbReference type="ARBA" id="ARBA00004651"/>
    </source>
</evidence>
<dbReference type="STRING" id="1313296.SAMN05661091_1204"/>
<feature type="transmembrane region" description="Helical" evidence="7">
    <location>
        <begin position="142"/>
        <end position="162"/>
    </location>
</feature>
<accession>A0A1X7GVQ9</accession>
<feature type="transmembrane region" description="Helical" evidence="7">
    <location>
        <begin position="79"/>
        <end position="98"/>
    </location>
</feature>
<evidence type="ECO:0000256" key="6">
    <source>
        <dbReference type="ARBA" id="ARBA00023136"/>
    </source>
</evidence>
<evidence type="ECO:0000259" key="8">
    <source>
        <dbReference type="PROSITE" id="PS50928"/>
    </source>
</evidence>
<organism evidence="9 10">
    <name type="scientific">Paenibacillus uliginis N3/975</name>
    <dbReference type="NCBI Taxonomy" id="1313296"/>
    <lineage>
        <taxon>Bacteria</taxon>
        <taxon>Bacillati</taxon>
        <taxon>Bacillota</taxon>
        <taxon>Bacilli</taxon>
        <taxon>Bacillales</taxon>
        <taxon>Paenibacillaceae</taxon>
        <taxon>Paenibacillus</taxon>
    </lineage>
</organism>
<dbReference type="Gene3D" id="1.10.3720.10">
    <property type="entry name" value="MetI-like"/>
    <property type="match status" value="1"/>
</dbReference>
<feature type="transmembrane region" description="Helical" evidence="7">
    <location>
        <begin position="12"/>
        <end position="35"/>
    </location>
</feature>
<keyword evidence="5 7" id="KW-1133">Transmembrane helix</keyword>
<dbReference type="RefSeq" id="WP_208918183.1">
    <property type="nucleotide sequence ID" value="NZ_LT840184.1"/>
</dbReference>
<keyword evidence="2 7" id="KW-0813">Transport</keyword>
<dbReference type="Proteomes" id="UP000192940">
    <property type="component" value="Chromosome I"/>
</dbReference>
<dbReference type="PANTHER" id="PTHR43744:SF9">
    <property type="entry name" value="POLYGALACTURONAN_RHAMNOGALACTURONAN TRANSPORT SYSTEM PERMEASE PROTEIN YTCP"/>
    <property type="match status" value="1"/>
</dbReference>
<keyword evidence="4 7" id="KW-0812">Transmembrane</keyword>
<protein>
    <submittedName>
        <fullName evidence="9">Carbohydrate ABC transporter membrane protein 2, CUT1 family</fullName>
    </submittedName>
</protein>
<comment type="subcellular location">
    <subcellularLocation>
        <location evidence="1 7">Cell membrane</location>
        <topology evidence="1 7">Multi-pass membrane protein</topology>
    </subcellularLocation>
</comment>
<proteinExistence type="inferred from homology"/>
<dbReference type="AlphaFoldDB" id="A0A1X7GVQ9"/>
<dbReference type="InterPro" id="IPR035906">
    <property type="entry name" value="MetI-like_sf"/>
</dbReference>
<evidence type="ECO:0000256" key="5">
    <source>
        <dbReference type="ARBA" id="ARBA00022989"/>
    </source>
</evidence>
<dbReference type="InterPro" id="IPR000515">
    <property type="entry name" value="MetI-like"/>
</dbReference>
<evidence type="ECO:0000256" key="7">
    <source>
        <dbReference type="RuleBase" id="RU363032"/>
    </source>
</evidence>
<dbReference type="GO" id="GO:0005886">
    <property type="term" value="C:plasma membrane"/>
    <property type="evidence" value="ECO:0007669"/>
    <property type="project" value="UniProtKB-SubCell"/>
</dbReference>
<feature type="domain" description="ABC transmembrane type-1" evidence="8">
    <location>
        <begin position="75"/>
        <end position="284"/>
    </location>
</feature>
<dbReference type="GO" id="GO:0055085">
    <property type="term" value="P:transmembrane transport"/>
    <property type="evidence" value="ECO:0007669"/>
    <property type="project" value="InterPro"/>
</dbReference>
<dbReference type="CDD" id="cd06261">
    <property type="entry name" value="TM_PBP2"/>
    <property type="match status" value="1"/>
</dbReference>
<comment type="similarity">
    <text evidence="7">Belongs to the binding-protein-dependent transport system permease family.</text>
</comment>
<keyword evidence="3" id="KW-1003">Cell membrane</keyword>
<dbReference type="PROSITE" id="PS50928">
    <property type="entry name" value="ABC_TM1"/>
    <property type="match status" value="1"/>
</dbReference>
<feature type="transmembrane region" description="Helical" evidence="7">
    <location>
        <begin position="182"/>
        <end position="206"/>
    </location>
</feature>
<dbReference type="EMBL" id="LT840184">
    <property type="protein sequence ID" value="SMF75445.1"/>
    <property type="molecule type" value="Genomic_DNA"/>
</dbReference>
<name>A0A1X7GVQ9_9BACL</name>
<feature type="transmembrane region" description="Helical" evidence="7">
    <location>
        <begin position="110"/>
        <end position="130"/>
    </location>
</feature>
<dbReference type="Pfam" id="PF00528">
    <property type="entry name" value="BPD_transp_1"/>
    <property type="match status" value="1"/>
</dbReference>
<evidence type="ECO:0000313" key="10">
    <source>
        <dbReference type="Proteomes" id="UP000192940"/>
    </source>
</evidence>
<sequence length="299" mass="33222">MLVKETKSDKVFNSVNLVVLTVILLLTMYPLWFIVSASISNPDLVNSGKMLLIPKDISFSGYANIFNDTSILRGYLNTIVYTVVGTIINVTVTLLAAYSLSRKDFVGNKFFTIMFLITMFFSGGLIPTFMTVKSVGLYNSPWVMVILGATSMTNIIISRTFFQTTIPIEVQEAAQIDGCSNFRLFAQVVLPLSTAIIAVMALFSAVNHWNSYFTALIYLRDDQWQPLQIILRETLLKSQFNAELLQQGGDTAGLLQEELRAAEQIKYALIVVASLPVMALYPFVQKYFVKGVTLGSVKG</sequence>
<keyword evidence="10" id="KW-1185">Reference proteome</keyword>
<keyword evidence="6 7" id="KW-0472">Membrane</keyword>
<evidence type="ECO:0000256" key="4">
    <source>
        <dbReference type="ARBA" id="ARBA00022692"/>
    </source>
</evidence>
<reference evidence="9 10" key="1">
    <citation type="submission" date="2017-04" db="EMBL/GenBank/DDBJ databases">
        <authorList>
            <person name="Afonso C.L."/>
            <person name="Miller P.J."/>
            <person name="Scott M.A."/>
            <person name="Spackman E."/>
            <person name="Goraichik I."/>
            <person name="Dimitrov K.M."/>
            <person name="Suarez D.L."/>
            <person name="Swayne D.E."/>
        </authorList>
    </citation>
    <scope>NUCLEOTIDE SEQUENCE [LARGE SCALE GENOMIC DNA]</scope>
    <source>
        <strain evidence="9 10">N3/975</strain>
    </source>
</reference>
<feature type="transmembrane region" description="Helical" evidence="7">
    <location>
        <begin position="265"/>
        <end position="284"/>
    </location>
</feature>